<dbReference type="SUPFAM" id="SSF54768">
    <property type="entry name" value="dsRNA-binding domain-like"/>
    <property type="match status" value="1"/>
</dbReference>
<comment type="similarity">
    <text evidence="2">Belongs to the ribonuclease III family.</text>
</comment>
<dbReference type="PANTHER" id="PTHR11207">
    <property type="entry name" value="RIBONUCLEASE III"/>
    <property type="match status" value="1"/>
</dbReference>
<comment type="subcellular location">
    <subcellularLocation>
        <location evidence="9">Cytoplasm</location>
    </subcellularLocation>
</comment>
<dbReference type="InterPro" id="IPR000999">
    <property type="entry name" value="RNase_III_dom"/>
</dbReference>
<dbReference type="GO" id="GO:0003725">
    <property type="term" value="F:double-stranded RNA binding"/>
    <property type="evidence" value="ECO:0007669"/>
    <property type="project" value="TreeGrafter"/>
</dbReference>
<evidence type="ECO:0000256" key="3">
    <source>
        <dbReference type="ARBA" id="ARBA00022552"/>
    </source>
</evidence>
<evidence type="ECO:0000256" key="5">
    <source>
        <dbReference type="ARBA" id="ARBA00022722"/>
    </source>
</evidence>
<feature type="binding site" evidence="9">
    <location>
        <position position="149"/>
    </location>
    <ligand>
        <name>Mg(2+)</name>
        <dbReference type="ChEBI" id="CHEBI:18420"/>
    </ligand>
</feature>
<dbReference type="NCBIfam" id="TIGR02191">
    <property type="entry name" value="RNaseIII"/>
    <property type="match status" value="1"/>
</dbReference>
<keyword evidence="9" id="KW-0479">Metal-binding</keyword>
<dbReference type="GO" id="GO:0005737">
    <property type="term" value="C:cytoplasm"/>
    <property type="evidence" value="ECO:0007669"/>
    <property type="project" value="UniProtKB-SubCell"/>
</dbReference>
<evidence type="ECO:0000259" key="10">
    <source>
        <dbReference type="PROSITE" id="PS50137"/>
    </source>
</evidence>
<dbReference type="PROSITE" id="PS00517">
    <property type="entry name" value="RNASE_3_1"/>
    <property type="match status" value="1"/>
</dbReference>
<dbReference type="PATRIC" id="fig|883077.3.peg.1462"/>
<reference evidence="12 13" key="1">
    <citation type="submission" date="2012-07" db="EMBL/GenBank/DDBJ databases">
        <title>The Genome Sequence of Actinomyces turicensis ACS-279-V-COL4.</title>
        <authorList>
            <consortium name="The Broad Institute Genome Sequencing Platform"/>
            <person name="Earl A."/>
            <person name="Ward D."/>
            <person name="Feldgarden M."/>
            <person name="Gevers D."/>
            <person name="Saerens B."/>
            <person name="Vaneechoutte M."/>
            <person name="Walker B."/>
            <person name="Young S.K."/>
            <person name="Zeng Q."/>
            <person name="Gargeya S."/>
            <person name="Fitzgerald M."/>
            <person name="Haas B."/>
            <person name="Abouelleil A."/>
            <person name="Alvarado L."/>
            <person name="Arachchi H.M."/>
            <person name="Berlin A."/>
            <person name="Chapman S.B."/>
            <person name="Goldberg J."/>
            <person name="Griggs A."/>
            <person name="Gujja S."/>
            <person name="Hansen M."/>
            <person name="Howarth C."/>
            <person name="Imamovic A."/>
            <person name="Larimer J."/>
            <person name="McCowen C."/>
            <person name="Montmayeur A."/>
            <person name="Murphy C."/>
            <person name="Neiman D."/>
            <person name="Pearson M."/>
            <person name="Priest M."/>
            <person name="Roberts A."/>
            <person name="Saif S."/>
            <person name="Shea T."/>
            <person name="Sisk P."/>
            <person name="Sykes S."/>
            <person name="Wortman J."/>
            <person name="Nusbaum C."/>
            <person name="Birren B."/>
        </authorList>
    </citation>
    <scope>NUCLEOTIDE SEQUENCE [LARGE SCALE GENOMIC DNA]</scope>
    <source>
        <strain evidence="12 13">ACS-279-V-Col4</strain>
    </source>
</reference>
<dbReference type="GO" id="GO:0006397">
    <property type="term" value="P:mRNA processing"/>
    <property type="evidence" value="ECO:0007669"/>
    <property type="project" value="UniProtKB-UniRule"/>
</dbReference>
<dbReference type="SMART" id="SM00358">
    <property type="entry name" value="DSRM"/>
    <property type="match status" value="1"/>
</dbReference>
<comment type="function">
    <text evidence="9">Digests double-stranded RNA. Involved in the processing of primary rRNA transcript to yield the immediate precursors to the large and small rRNAs (23S and 16S). Processes some mRNAs, and tRNAs when they are encoded in the rRNA operon. Processes pre-crRNA and tracrRNA of type II CRISPR loci if present in the organism.</text>
</comment>
<evidence type="ECO:0000259" key="11">
    <source>
        <dbReference type="PROSITE" id="PS50142"/>
    </source>
</evidence>
<comment type="caution">
    <text evidence="12">The sequence shown here is derived from an EMBL/GenBank/DDBJ whole genome shotgun (WGS) entry which is preliminary data.</text>
</comment>
<dbReference type="Proteomes" id="UP000003994">
    <property type="component" value="Unassembled WGS sequence"/>
</dbReference>
<dbReference type="InterPro" id="IPR036389">
    <property type="entry name" value="RNase_III_sf"/>
</dbReference>
<feature type="domain" description="DRBM" evidence="10">
    <location>
        <begin position="190"/>
        <end position="260"/>
    </location>
</feature>
<feature type="binding site" evidence="9">
    <location>
        <position position="152"/>
    </location>
    <ligand>
        <name>Mg(2+)</name>
        <dbReference type="ChEBI" id="CHEBI:18420"/>
    </ligand>
</feature>
<keyword evidence="7 9" id="KW-0378">Hydrolase</keyword>
<feature type="domain" description="RNase III" evidence="11">
    <location>
        <begin position="37"/>
        <end position="163"/>
    </location>
</feature>
<dbReference type="GO" id="GO:0046872">
    <property type="term" value="F:metal ion binding"/>
    <property type="evidence" value="ECO:0007669"/>
    <property type="project" value="UniProtKB-KW"/>
</dbReference>
<dbReference type="GO" id="GO:0008033">
    <property type="term" value="P:tRNA processing"/>
    <property type="evidence" value="ECO:0007669"/>
    <property type="project" value="UniProtKB-KW"/>
</dbReference>
<name>K0YNT7_9ACTO</name>
<dbReference type="Pfam" id="PF14622">
    <property type="entry name" value="Ribonucleas_3_3"/>
    <property type="match status" value="1"/>
</dbReference>
<evidence type="ECO:0000256" key="9">
    <source>
        <dbReference type="HAMAP-Rule" id="MF_00104"/>
    </source>
</evidence>
<keyword evidence="9" id="KW-0460">Magnesium</keyword>
<dbReference type="PROSITE" id="PS50137">
    <property type="entry name" value="DS_RBD"/>
    <property type="match status" value="1"/>
</dbReference>
<keyword evidence="9" id="KW-0699">rRNA-binding</keyword>
<comment type="cofactor">
    <cofactor evidence="9">
        <name>Mg(2+)</name>
        <dbReference type="ChEBI" id="CHEBI:18420"/>
    </cofactor>
</comment>
<dbReference type="GO" id="GO:0004525">
    <property type="term" value="F:ribonuclease III activity"/>
    <property type="evidence" value="ECO:0007669"/>
    <property type="project" value="UniProtKB-UniRule"/>
</dbReference>
<dbReference type="AlphaFoldDB" id="K0YNT7"/>
<dbReference type="EMBL" id="AGWQ01000008">
    <property type="protein sequence ID" value="EJZ85452.1"/>
    <property type="molecule type" value="Genomic_DNA"/>
</dbReference>
<dbReference type="GO" id="GO:0006364">
    <property type="term" value="P:rRNA processing"/>
    <property type="evidence" value="ECO:0007669"/>
    <property type="project" value="UniProtKB-UniRule"/>
</dbReference>
<accession>K0YNT7</accession>
<feature type="active site" evidence="9">
    <location>
        <position position="80"/>
    </location>
</feature>
<dbReference type="Gene3D" id="3.30.160.20">
    <property type="match status" value="1"/>
</dbReference>
<dbReference type="FunFam" id="1.10.1520.10:FF:000001">
    <property type="entry name" value="Ribonuclease 3"/>
    <property type="match status" value="1"/>
</dbReference>
<keyword evidence="4 9" id="KW-0507">mRNA processing</keyword>
<dbReference type="HOGENOM" id="CLU_000907_1_2_11"/>
<keyword evidence="5 9" id="KW-0540">Nuclease</keyword>
<dbReference type="PANTHER" id="PTHR11207:SF0">
    <property type="entry name" value="RIBONUCLEASE 3"/>
    <property type="match status" value="1"/>
</dbReference>
<protein>
    <recommendedName>
        <fullName evidence="9">Ribonuclease 3</fullName>
        <ecNumber evidence="9">3.1.26.3</ecNumber>
    </recommendedName>
    <alternativeName>
        <fullName evidence="9">Ribonuclease III</fullName>
        <shortName evidence="9">RNase III</shortName>
    </alternativeName>
</protein>
<keyword evidence="13" id="KW-1185">Reference proteome</keyword>
<keyword evidence="9" id="KW-0819">tRNA processing</keyword>
<dbReference type="GO" id="GO:0010468">
    <property type="term" value="P:regulation of gene expression"/>
    <property type="evidence" value="ECO:0007669"/>
    <property type="project" value="TreeGrafter"/>
</dbReference>
<feature type="binding site" evidence="9">
    <location>
        <position position="76"/>
    </location>
    <ligand>
        <name>Mg(2+)</name>
        <dbReference type="ChEBI" id="CHEBI:18420"/>
    </ligand>
</feature>
<dbReference type="eggNOG" id="COG0571">
    <property type="taxonomic scope" value="Bacteria"/>
</dbReference>
<comment type="catalytic activity">
    <reaction evidence="1 9">
        <text>Endonucleolytic cleavage to 5'-phosphomonoester.</text>
        <dbReference type="EC" id="3.1.26.3"/>
    </reaction>
</comment>
<dbReference type="GO" id="GO:0019843">
    <property type="term" value="F:rRNA binding"/>
    <property type="evidence" value="ECO:0007669"/>
    <property type="project" value="UniProtKB-KW"/>
</dbReference>
<evidence type="ECO:0000256" key="6">
    <source>
        <dbReference type="ARBA" id="ARBA00022759"/>
    </source>
</evidence>
<evidence type="ECO:0000313" key="12">
    <source>
        <dbReference type="EMBL" id="EJZ85452.1"/>
    </source>
</evidence>
<dbReference type="Gene3D" id="1.10.1520.10">
    <property type="entry name" value="Ribonuclease III domain"/>
    <property type="match status" value="1"/>
</dbReference>
<evidence type="ECO:0000313" key="13">
    <source>
        <dbReference type="Proteomes" id="UP000003994"/>
    </source>
</evidence>
<dbReference type="InterPro" id="IPR011907">
    <property type="entry name" value="RNase_III"/>
</dbReference>
<keyword evidence="8 9" id="KW-0694">RNA-binding</keyword>
<keyword evidence="9" id="KW-0963">Cytoplasm</keyword>
<proteinExistence type="inferred from homology"/>
<dbReference type="Pfam" id="PF00035">
    <property type="entry name" value="dsrm"/>
    <property type="match status" value="1"/>
</dbReference>
<dbReference type="InterPro" id="IPR014720">
    <property type="entry name" value="dsRBD_dom"/>
</dbReference>
<dbReference type="EC" id="3.1.26.3" evidence="9"/>
<dbReference type="PROSITE" id="PS50142">
    <property type="entry name" value="RNASE_3_2"/>
    <property type="match status" value="1"/>
</dbReference>
<keyword evidence="3 9" id="KW-0698">rRNA processing</keyword>
<evidence type="ECO:0000256" key="8">
    <source>
        <dbReference type="ARBA" id="ARBA00022884"/>
    </source>
</evidence>
<dbReference type="STRING" id="883077.HMPREF9241_01452"/>
<dbReference type="SMART" id="SM00535">
    <property type="entry name" value="RIBOc"/>
    <property type="match status" value="1"/>
</dbReference>
<dbReference type="SUPFAM" id="SSF69065">
    <property type="entry name" value="RNase III domain-like"/>
    <property type="match status" value="1"/>
</dbReference>
<organism evidence="12 13">
    <name type="scientific">Schaalia turicensis ACS-279-V-Col4</name>
    <dbReference type="NCBI Taxonomy" id="883077"/>
    <lineage>
        <taxon>Bacteria</taxon>
        <taxon>Bacillati</taxon>
        <taxon>Actinomycetota</taxon>
        <taxon>Actinomycetes</taxon>
        <taxon>Actinomycetales</taxon>
        <taxon>Actinomycetaceae</taxon>
        <taxon>Schaalia</taxon>
    </lineage>
</organism>
<sequence length="264" mass="28869">MPKHARAAPHRTIVRTEVEDGRMSHKKKLPVPANTDYDQLMERWGSSVDPDLLLLALTHRSYANEAGGLPNNERLEFLGDAVLSVTTADRLFHDYPDVTESSLSQMRASTVSQTPLAQAARRIGLGDFIFLGRGEAASGGSDKDSILSDTFEALIGATYLTHGMEHTRAVVLANLEFLLSQAEVRGSHHDWKTLLVEYAKAHNLGEIRYEVEGSGPDHNRSFTATVFASNVEEPLAVASASSKKHSESAVAQQAMELLYSRLGD</sequence>
<comment type="subunit">
    <text evidence="9">Homodimer.</text>
</comment>
<evidence type="ECO:0000256" key="1">
    <source>
        <dbReference type="ARBA" id="ARBA00000109"/>
    </source>
</evidence>
<keyword evidence="6 9" id="KW-0255">Endonuclease</keyword>
<evidence type="ECO:0000256" key="7">
    <source>
        <dbReference type="ARBA" id="ARBA00022801"/>
    </source>
</evidence>
<dbReference type="CDD" id="cd10845">
    <property type="entry name" value="DSRM_RNAse_III_family"/>
    <property type="match status" value="1"/>
</dbReference>
<dbReference type="HAMAP" id="MF_00104">
    <property type="entry name" value="RNase_III"/>
    <property type="match status" value="1"/>
</dbReference>
<gene>
    <name evidence="9" type="primary">rnc</name>
    <name evidence="12" type="ORF">HMPREF9241_01452</name>
</gene>
<evidence type="ECO:0000256" key="2">
    <source>
        <dbReference type="ARBA" id="ARBA00010183"/>
    </source>
</evidence>
<dbReference type="CDD" id="cd00593">
    <property type="entry name" value="RIBOc"/>
    <property type="match status" value="1"/>
</dbReference>
<evidence type="ECO:0000256" key="4">
    <source>
        <dbReference type="ARBA" id="ARBA00022664"/>
    </source>
</evidence>
<feature type="active site" evidence="9">
    <location>
        <position position="152"/>
    </location>
</feature>